<dbReference type="Gene3D" id="3.90.660.50">
    <property type="match status" value="1"/>
</dbReference>
<dbReference type="AlphaFoldDB" id="A0A7G9YXS6"/>
<dbReference type="GO" id="GO:0003957">
    <property type="term" value="F:NAD(P)+ transhydrogenase (Si-specific) activity"/>
    <property type="evidence" value="ECO:0007669"/>
    <property type="project" value="UniProtKB-EC"/>
</dbReference>
<evidence type="ECO:0000259" key="1">
    <source>
        <dbReference type="Pfam" id="PF01593"/>
    </source>
</evidence>
<dbReference type="InterPro" id="IPR002937">
    <property type="entry name" value="Amino_oxidase"/>
</dbReference>
<dbReference type="PANTHER" id="PTHR43734">
    <property type="entry name" value="PHYTOENE DESATURASE"/>
    <property type="match status" value="1"/>
</dbReference>
<dbReference type="EC" id="1.6.1.1" evidence="2"/>
<keyword evidence="2" id="KW-0560">Oxidoreductase</keyword>
<dbReference type="Pfam" id="PF01593">
    <property type="entry name" value="Amino_oxidase"/>
    <property type="match status" value="1"/>
</dbReference>
<protein>
    <submittedName>
        <fullName evidence="2">Soluble pyridine nucleotide transhydrogenase</fullName>
        <ecNumber evidence="2">1.6.1.1</ecNumber>
    </submittedName>
</protein>
<dbReference type="PANTHER" id="PTHR43734:SF1">
    <property type="entry name" value="PHYTOENE DESATURASE"/>
    <property type="match status" value="1"/>
</dbReference>
<gene>
    <name evidence="2" type="primary">sthA</name>
    <name evidence="2" type="ORF">KPNLKIIH_00002</name>
</gene>
<proteinExistence type="predicted"/>
<feature type="domain" description="Amine oxidase" evidence="1">
    <location>
        <begin position="17"/>
        <end position="357"/>
    </location>
</feature>
<accession>A0A7G9YXS6</accession>
<organism evidence="2">
    <name type="scientific">Candidatus Methanophagaceae archaeon ANME-1 ERB6</name>
    <dbReference type="NCBI Taxonomy" id="2759912"/>
    <lineage>
        <taxon>Archaea</taxon>
        <taxon>Methanobacteriati</taxon>
        <taxon>Methanobacteriota</taxon>
        <taxon>Stenosarchaea group</taxon>
        <taxon>Methanomicrobia</taxon>
        <taxon>Candidatus Methanophagales</taxon>
        <taxon>Candidatus Methanophagaceae</taxon>
    </lineage>
</organism>
<name>A0A7G9YXS6_9EURY</name>
<evidence type="ECO:0000313" key="2">
    <source>
        <dbReference type="EMBL" id="QNO52810.1"/>
    </source>
</evidence>
<dbReference type="InterPro" id="IPR036188">
    <property type="entry name" value="FAD/NAD-bd_sf"/>
</dbReference>
<sequence>MVSNVEDYDVVVIGAGISGLLSALALSKEGKRVLVLEKEGYLGGVCRSYEVDGYYVDTGVHAITRLEKGPLRELMNEYFDVIPNFVPFGTYYVRIGGEIKPFPWSIKDWLVFDLLPTKDRLLLMKSLFNALYLLSIGRDLSTVSISDILPANISITGKTFLDWLSYFMVGTSIENAPVSRFIDNKNHKPNSLPYVGKIYNLLIAEGATDQGYPEGGLQSIVDSILNSFPPGKVDIKTNEEVLRIQAQGTERIEGVITEEDSYDCNTVIYSGLASNLPDLIDNLPKAYVENLRTIKKVNSLTIWLGLTKNFFNNHGSEMWIDSDPYAWVVPTSNYVPKLAPEGKHLVGFTFILPDEYSASTLRKKALDTIINTIPDIEKYIDMIHYQELIPEKACWDINAGFGGVKTPIRNFYTVGTDAEERSAGISRAAYSVLRCLDIMKSDKFL</sequence>
<reference evidence="2" key="1">
    <citation type="submission" date="2020-06" db="EMBL/GenBank/DDBJ databases">
        <title>Unique genomic features of the anaerobic methanotrophic archaea.</title>
        <authorList>
            <person name="Chadwick G.L."/>
            <person name="Skennerton C.T."/>
            <person name="Laso-Perez R."/>
            <person name="Leu A.O."/>
            <person name="Speth D.R."/>
            <person name="Yu H."/>
            <person name="Morgan-Lang C."/>
            <person name="Hatzenpichler R."/>
            <person name="Goudeau D."/>
            <person name="Malmstrom R."/>
            <person name="Brazelton W.J."/>
            <person name="Woyke T."/>
            <person name="Hallam S.J."/>
            <person name="Tyson G.W."/>
            <person name="Wegener G."/>
            <person name="Boetius A."/>
            <person name="Orphan V."/>
        </authorList>
    </citation>
    <scope>NUCLEOTIDE SEQUENCE</scope>
</reference>
<dbReference type="Gene3D" id="3.50.50.60">
    <property type="entry name" value="FAD/NAD(P)-binding domain"/>
    <property type="match status" value="1"/>
</dbReference>
<dbReference type="SUPFAM" id="SSF51905">
    <property type="entry name" value="FAD/NAD(P)-binding domain"/>
    <property type="match status" value="1"/>
</dbReference>
<dbReference type="EMBL" id="MT631522">
    <property type="protein sequence ID" value="QNO52810.1"/>
    <property type="molecule type" value="Genomic_DNA"/>
</dbReference>